<comment type="caution">
    <text evidence="10">The sequence shown here is derived from an EMBL/GenBank/DDBJ whole genome shotgun (WGS) entry which is preliminary data.</text>
</comment>
<dbReference type="SUPFAM" id="SSF58104">
    <property type="entry name" value="Methyl-accepting chemotaxis protein (MCP) signaling domain"/>
    <property type="match status" value="1"/>
</dbReference>
<dbReference type="SMART" id="SM00283">
    <property type="entry name" value="MA"/>
    <property type="match status" value="1"/>
</dbReference>
<evidence type="ECO:0000256" key="1">
    <source>
        <dbReference type="ARBA" id="ARBA00022500"/>
    </source>
</evidence>
<evidence type="ECO:0000256" key="4">
    <source>
        <dbReference type="SAM" id="Coils"/>
    </source>
</evidence>
<evidence type="ECO:0000256" key="3">
    <source>
        <dbReference type="PROSITE-ProRule" id="PRU00284"/>
    </source>
</evidence>
<dbReference type="EMBL" id="JBELQC010000001">
    <property type="protein sequence ID" value="MFL9840294.1"/>
    <property type="molecule type" value="Genomic_DNA"/>
</dbReference>
<keyword evidence="4" id="KW-0175">Coiled coil</keyword>
<keyword evidence="3" id="KW-0807">Transducer</keyword>
<evidence type="ECO:0000313" key="11">
    <source>
        <dbReference type="Proteomes" id="UP001629244"/>
    </source>
</evidence>
<feature type="coiled-coil region" evidence="4">
    <location>
        <begin position="466"/>
        <end position="514"/>
    </location>
</feature>
<dbReference type="InterPro" id="IPR010910">
    <property type="entry name" value="Nitrate/nitrite_sensing_bac"/>
</dbReference>
<evidence type="ECO:0000259" key="8">
    <source>
        <dbReference type="PROSITE" id="PS50885"/>
    </source>
</evidence>
<keyword evidence="6" id="KW-0812">Transmembrane</keyword>
<dbReference type="Gene3D" id="6.10.340.10">
    <property type="match status" value="1"/>
</dbReference>
<keyword evidence="11" id="KW-1185">Reference proteome</keyword>
<dbReference type="RefSeq" id="WP_408077238.1">
    <property type="nucleotide sequence ID" value="NZ_JBELQC010000001.1"/>
</dbReference>
<dbReference type="Pfam" id="PF00015">
    <property type="entry name" value="MCPsignal"/>
    <property type="match status" value="1"/>
</dbReference>
<reference evidence="10 11" key="1">
    <citation type="submission" date="2024-06" db="EMBL/GenBank/DDBJ databases">
        <authorList>
            <person name="Kaempfer P."/>
            <person name="Viver T."/>
        </authorList>
    </citation>
    <scope>NUCLEOTIDE SEQUENCE [LARGE SCALE GENOMIC DNA]</scope>
    <source>
        <strain evidence="10 11">ST-64</strain>
    </source>
</reference>
<feature type="domain" description="Methyl-accepting transducer" evidence="7">
    <location>
        <begin position="454"/>
        <end position="683"/>
    </location>
</feature>
<dbReference type="Gene3D" id="1.10.287.950">
    <property type="entry name" value="Methyl-accepting chemotaxis protein"/>
    <property type="match status" value="1"/>
</dbReference>
<feature type="compositionally biased region" description="Polar residues" evidence="5">
    <location>
        <begin position="694"/>
        <end position="710"/>
    </location>
</feature>
<feature type="domain" description="HAMP" evidence="8">
    <location>
        <begin position="404"/>
        <end position="449"/>
    </location>
</feature>
<feature type="domain" description="NIT" evidence="9">
    <location>
        <begin position="51"/>
        <end position="302"/>
    </location>
</feature>
<dbReference type="InterPro" id="IPR051310">
    <property type="entry name" value="MCP_chemotaxis"/>
</dbReference>
<dbReference type="InterPro" id="IPR003660">
    <property type="entry name" value="HAMP_dom"/>
</dbReference>
<dbReference type="SMART" id="SM00304">
    <property type="entry name" value="HAMP"/>
    <property type="match status" value="2"/>
</dbReference>
<name>A0ABW8YJB8_9SPHN</name>
<dbReference type="PROSITE" id="PS50885">
    <property type="entry name" value="HAMP"/>
    <property type="match status" value="2"/>
</dbReference>
<keyword evidence="1" id="KW-0145">Chemotaxis</keyword>
<evidence type="ECO:0000256" key="6">
    <source>
        <dbReference type="SAM" id="Phobius"/>
    </source>
</evidence>
<feature type="region of interest" description="Disordered" evidence="5">
    <location>
        <begin position="692"/>
        <end position="719"/>
    </location>
</feature>
<evidence type="ECO:0000313" key="10">
    <source>
        <dbReference type="EMBL" id="MFL9840294.1"/>
    </source>
</evidence>
<keyword evidence="6" id="KW-0472">Membrane</keyword>
<dbReference type="PANTHER" id="PTHR43531">
    <property type="entry name" value="PROTEIN ICFG"/>
    <property type="match status" value="1"/>
</dbReference>
<keyword evidence="6" id="KW-1133">Transmembrane helix</keyword>
<accession>A0ABW8YJB8</accession>
<gene>
    <name evidence="10" type="ORF">ABS767_04900</name>
</gene>
<dbReference type="PROSITE" id="PS50111">
    <property type="entry name" value="CHEMOTAXIS_TRANSDUC_2"/>
    <property type="match status" value="1"/>
</dbReference>
<evidence type="ECO:0000259" key="9">
    <source>
        <dbReference type="PROSITE" id="PS50906"/>
    </source>
</evidence>
<dbReference type="Pfam" id="PF00672">
    <property type="entry name" value="HAMP"/>
    <property type="match status" value="1"/>
</dbReference>
<dbReference type="Proteomes" id="UP001629244">
    <property type="component" value="Unassembled WGS sequence"/>
</dbReference>
<organism evidence="10 11">
    <name type="scientific">Sphingomonas plantiphila</name>
    <dbReference type="NCBI Taxonomy" id="3163295"/>
    <lineage>
        <taxon>Bacteria</taxon>
        <taxon>Pseudomonadati</taxon>
        <taxon>Pseudomonadota</taxon>
        <taxon>Alphaproteobacteria</taxon>
        <taxon>Sphingomonadales</taxon>
        <taxon>Sphingomonadaceae</taxon>
        <taxon>Sphingomonas</taxon>
    </lineage>
</organism>
<dbReference type="PROSITE" id="PS50906">
    <property type="entry name" value="NIT"/>
    <property type="match status" value="1"/>
</dbReference>
<dbReference type="PANTHER" id="PTHR43531:SF11">
    <property type="entry name" value="METHYL-ACCEPTING CHEMOTAXIS PROTEIN 3"/>
    <property type="match status" value="1"/>
</dbReference>
<comment type="similarity">
    <text evidence="2">Belongs to the methyl-accepting chemotaxis (MCP) protein family.</text>
</comment>
<feature type="coiled-coil region" evidence="4">
    <location>
        <begin position="374"/>
        <end position="401"/>
    </location>
</feature>
<feature type="domain" description="HAMP" evidence="8">
    <location>
        <begin position="333"/>
        <end position="386"/>
    </location>
</feature>
<evidence type="ECO:0000256" key="5">
    <source>
        <dbReference type="SAM" id="MobiDB-lite"/>
    </source>
</evidence>
<dbReference type="Pfam" id="PF08376">
    <property type="entry name" value="NIT"/>
    <property type="match status" value="1"/>
</dbReference>
<proteinExistence type="inferred from homology"/>
<protein>
    <submittedName>
        <fullName evidence="10">Nitrate- and nitrite sensing domain-containing protein</fullName>
    </submittedName>
</protein>
<evidence type="ECO:0000259" key="7">
    <source>
        <dbReference type="PROSITE" id="PS50111"/>
    </source>
</evidence>
<dbReference type="InterPro" id="IPR004089">
    <property type="entry name" value="MCPsignal_dom"/>
</dbReference>
<feature type="transmembrane region" description="Helical" evidence="6">
    <location>
        <begin position="7"/>
        <end position="26"/>
    </location>
</feature>
<sequence length="719" mass="76507">MLDKLKLVHRLLLIGLVPMIAVGYFATLDISRLQTRQQQDASVVELVAVTERMGDLMHELQKERGFSAGFLSSRGARFADELRAQRARTDAARQAMRNSTSEHSKIVEASPLFPPLQRVRAEYEKIAATRAAIDRFEPTVAQAAAAYTGVVDLILETLNELSSIGRSGEASRERSAYLLLLHAKENAGLERAMGATGYAQGLFNDPIYRKLAAHIALQESQLSTFREFASTADIAKLDAIAQSPAARTVEAMRTTAHRSINSGIALVGDPIRWWEATSARIDAMKELEDFIAVEIVEGANHDLDEASAELTQALIVAAVLLAVLIGTIWLVARSILNPVRQVIGTMKEMGEGRLQGEPELPVGNTELGELGDSVRAFRRQLAAAEAARAEQERQKEAQTLLIADSIGAGLSALSDGDLTHRVTADLDGPLGVLKTDFNAAIGHLEELIGSAVRSAGNVRTGSTEIAHASEDLARRTERNAASLEETTAAVANLNAKLRETAVSARDALSSAEAAGRTVSEGRGVATSAAESMRGVSESAQGIDDVIEGLDKIAFQTRVLAMNAAVEAGRAGEAGRGFAVVADLVSALAMRAEEEAKRAREQLTATQEEIDRAVGAVAKVDGAFDAILATMTSVEQLVGTMARANADQAAVVAEISTAMGDMDRSTQQNAAMVEQTSAAARNLMSEADDLGEQTGRFQTSGTGVPVQQSAVSERRLATVH</sequence>
<evidence type="ECO:0000256" key="2">
    <source>
        <dbReference type="ARBA" id="ARBA00029447"/>
    </source>
</evidence>
<dbReference type="SUPFAM" id="SSF158472">
    <property type="entry name" value="HAMP domain-like"/>
    <property type="match status" value="1"/>
</dbReference>
<dbReference type="InterPro" id="IPR013587">
    <property type="entry name" value="Nitrate/nitrite_sensing"/>
</dbReference>
<feature type="coiled-coil region" evidence="4">
    <location>
        <begin position="581"/>
        <end position="615"/>
    </location>
</feature>